<feature type="region of interest" description="Disordered" evidence="16">
    <location>
        <begin position="1"/>
        <end position="101"/>
    </location>
</feature>
<comment type="subcellular location">
    <subcellularLocation>
        <location evidence="1">Nucleus</location>
    </subcellularLocation>
</comment>
<dbReference type="InterPro" id="IPR012677">
    <property type="entry name" value="Nucleotide-bd_a/b_plait_sf"/>
</dbReference>
<dbReference type="GO" id="GO:0003729">
    <property type="term" value="F:mRNA binding"/>
    <property type="evidence" value="ECO:0007669"/>
    <property type="project" value="TreeGrafter"/>
</dbReference>
<dbReference type="InterPro" id="IPR050374">
    <property type="entry name" value="RRT5_SRSF_SR"/>
</dbReference>
<evidence type="ECO:0000256" key="9">
    <source>
        <dbReference type="ARBA" id="ARBA00022884"/>
    </source>
</evidence>
<evidence type="ECO:0000256" key="7">
    <source>
        <dbReference type="ARBA" id="ARBA00022737"/>
    </source>
</evidence>
<dbReference type="PROSITE" id="PS50102">
    <property type="entry name" value="RRM"/>
    <property type="match status" value="3"/>
</dbReference>
<gene>
    <name evidence="18" type="primary">MYEF2</name>
</gene>
<evidence type="ECO:0000256" key="8">
    <source>
        <dbReference type="ARBA" id="ARBA00022843"/>
    </source>
</evidence>
<dbReference type="PANTHER" id="PTHR23003:SF15">
    <property type="entry name" value="MYELIN EXPRESSION FACTOR 2"/>
    <property type="match status" value="1"/>
</dbReference>
<evidence type="ECO:0000256" key="14">
    <source>
        <dbReference type="ARBA" id="ARBA00074463"/>
    </source>
</evidence>
<keyword evidence="5" id="KW-1017">Isopeptide bond</keyword>
<proteinExistence type="predicted"/>
<dbReference type="FunFam" id="3.30.70.330:FF:000625">
    <property type="entry name" value="myelin expression factor 2 isoform X1"/>
    <property type="match status" value="1"/>
</dbReference>
<dbReference type="SMART" id="SM00360">
    <property type="entry name" value="RRM"/>
    <property type="match status" value="3"/>
</dbReference>
<dbReference type="CDD" id="cd12662">
    <property type="entry name" value="RRM3_MYEF2"/>
    <property type="match status" value="1"/>
</dbReference>
<dbReference type="AlphaFoldDB" id="A0A667GZU3"/>
<keyword evidence="9 15" id="KW-0694">RNA-binding</keyword>
<dbReference type="InterPro" id="IPR000504">
    <property type="entry name" value="RRM_dom"/>
</dbReference>
<evidence type="ECO:0000256" key="2">
    <source>
        <dbReference type="ARBA" id="ARBA00011245"/>
    </source>
</evidence>
<dbReference type="GO" id="GO:0005737">
    <property type="term" value="C:cytoplasm"/>
    <property type="evidence" value="ECO:0007669"/>
    <property type="project" value="TreeGrafter"/>
</dbReference>
<evidence type="ECO:0000256" key="4">
    <source>
        <dbReference type="ARBA" id="ARBA00022491"/>
    </source>
</evidence>
<dbReference type="GeneID" id="115515956"/>
<evidence type="ECO:0000313" key="18">
    <source>
        <dbReference type="Ensembl" id="ENSLCNP00005020557.1"/>
    </source>
</evidence>
<feature type="compositionally biased region" description="Basic and acidic residues" evidence="16">
    <location>
        <begin position="54"/>
        <end position="72"/>
    </location>
</feature>
<dbReference type="InterPro" id="IPR034630">
    <property type="entry name" value="MYEF2_RRM1"/>
</dbReference>
<dbReference type="FunFam" id="3.30.70.330:FF:000033">
    <property type="entry name" value="heterogeneous nuclear ribonucleoprotein M isoform X1"/>
    <property type="match status" value="1"/>
</dbReference>
<evidence type="ECO:0000313" key="19">
    <source>
        <dbReference type="Proteomes" id="UP000472241"/>
    </source>
</evidence>
<dbReference type="GO" id="GO:0003677">
    <property type="term" value="F:DNA binding"/>
    <property type="evidence" value="ECO:0007669"/>
    <property type="project" value="UniProtKB-KW"/>
</dbReference>
<comment type="function">
    <text evidence="13">Transcriptional repressor of the myelin basic protein gene (MBP). Binds to the proximal MB1 element 5'-TTGTCC-3' of the MBP promoter. Its binding to MB1 and function are inhibited by PURA.</text>
</comment>
<dbReference type="Ensembl" id="ENSLCNT00005023010.1">
    <property type="protein sequence ID" value="ENSLCNP00005020557.1"/>
    <property type="gene ID" value="ENSLCNG00005013412.1"/>
</dbReference>
<evidence type="ECO:0000259" key="17">
    <source>
        <dbReference type="PROSITE" id="PS50102"/>
    </source>
</evidence>
<dbReference type="InterPro" id="IPR035979">
    <property type="entry name" value="RBD_domain_sf"/>
</dbReference>
<keyword evidence="8" id="KW-0832">Ubl conjugation</keyword>
<evidence type="ECO:0000256" key="6">
    <source>
        <dbReference type="ARBA" id="ARBA00022553"/>
    </source>
</evidence>
<evidence type="ECO:0000256" key="10">
    <source>
        <dbReference type="ARBA" id="ARBA00023125"/>
    </source>
</evidence>
<dbReference type="Proteomes" id="UP000472241">
    <property type="component" value="Unplaced"/>
</dbReference>
<keyword evidence="12" id="KW-0539">Nucleus</keyword>
<keyword evidence="19" id="KW-1185">Reference proteome</keyword>
<dbReference type="RefSeq" id="XP_030174104.1">
    <property type="nucleotide sequence ID" value="XM_030318244.1"/>
</dbReference>
<dbReference type="CDD" id="cd12658">
    <property type="entry name" value="RRM1_MYEF2"/>
    <property type="match status" value="1"/>
</dbReference>
<dbReference type="PANTHER" id="PTHR23003">
    <property type="entry name" value="RNA RECOGNITION MOTIF RRM DOMAIN CONTAINING PROTEIN"/>
    <property type="match status" value="1"/>
</dbReference>
<dbReference type="GO" id="GO:0005634">
    <property type="term" value="C:nucleus"/>
    <property type="evidence" value="ECO:0007669"/>
    <property type="project" value="UniProtKB-SubCell"/>
</dbReference>
<dbReference type="CDD" id="cd12660">
    <property type="entry name" value="RRM2_MYEF2"/>
    <property type="match status" value="1"/>
</dbReference>
<feature type="domain" description="RRM" evidence="17">
    <location>
        <begin position="100"/>
        <end position="178"/>
    </location>
</feature>
<evidence type="ECO:0000256" key="12">
    <source>
        <dbReference type="ARBA" id="ARBA00023242"/>
    </source>
</evidence>
<keyword evidence="10" id="KW-0238">DNA-binding</keyword>
<feature type="domain" description="RRM" evidence="17">
    <location>
        <begin position="499"/>
        <end position="575"/>
    </location>
</feature>
<evidence type="ECO:0000256" key="5">
    <source>
        <dbReference type="ARBA" id="ARBA00022499"/>
    </source>
</evidence>
<dbReference type="Gene3D" id="3.30.70.330">
    <property type="match status" value="3"/>
</dbReference>
<evidence type="ECO:0000256" key="13">
    <source>
        <dbReference type="ARBA" id="ARBA00053979"/>
    </source>
</evidence>
<keyword evidence="7" id="KW-0677">Repeat</keyword>
<evidence type="ECO:0000256" key="11">
    <source>
        <dbReference type="ARBA" id="ARBA00023163"/>
    </source>
</evidence>
<dbReference type="CTD" id="50804"/>
<dbReference type="SUPFAM" id="SSF54928">
    <property type="entry name" value="RNA-binding domain, RBD"/>
    <property type="match status" value="3"/>
</dbReference>
<sequence length="576" mass="62182">MADGDKPEVLGAAGDDSPHQQPVEQPGEPRREPHPPEPEKQPPQHSSSSNGVKMENDESVKEDKSELKEKSSGNKKANRFHPYSKDKNSGTGEKKGPNRNRVFISNIPYDMKWQAIKDLMREKVGEVTYVELFKDAEGKSRGCGVVEFKDEEFVKKALETMNKYDLSGRPLNIKEDPDGENARRALQRTGGSFPGGHVPDMGSGLMNLPPSILNNPNIPPEVISNLQAGRLGSTIFVANLDFKVGWKKLKEVFSIAGTVKRADIKEDKDGKSRGMGTVTFEQAIEAVQAISMFNGQFLFDRPMHVKMDDKSVPHEDYRSHDSKTPQLPRGLGGIGMGLGPGGQPISASQLNIGGVMGNLGPSGMGMDGPGFGGMNRIGGGIGFGGLEAMNSMGGFGGVGRMGELYRGAMTSSMERDFGRGDIGLNRGFGDSFGRLGGGMGGMNSVTGGMGMGLDRMSSSFDRMGPGIGAILERSIDMDRGFLSGPMGSGMRDRIGSKGNQIFVRNLPFDLTWQKLKEKFSQCGHVMFAEIKMENGKSKGCGTVRFDSPESAEKACRIMNGIKISGREIDVRLDRNA</sequence>
<dbReference type="InterPro" id="IPR034631">
    <property type="entry name" value="MYEF2_RRM3"/>
</dbReference>
<feature type="compositionally biased region" description="Basic and acidic residues" evidence="16">
    <location>
        <begin position="83"/>
        <end position="96"/>
    </location>
</feature>
<evidence type="ECO:0000256" key="15">
    <source>
        <dbReference type="PROSITE-ProRule" id="PRU00176"/>
    </source>
</evidence>
<reference evidence="18" key="2">
    <citation type="submission" date="2025-09" db="UniProtKB">
        <authorList>
            <consortium name="Ensembl"/>
        </authorList>
    </citation>
    <scope>IDENTIFICATION</scope>
</reference>
<keyword evidence="3" id="KW-0488">Methylation</keyword>
<dbReference type="Pfam" id="PF00076">
    <property type="entry name" value="RRM_1"/>
    <property type="match status" value="3"/>
</dbReference>
<organism evidence="18 19">
    <name type="scientific">Lynx canadensis</name>
    <name type="common">Canada lynx</name>
    <name type="synonym">Felis canadensis</name>
    <dbReference type="NCBI Taxonomy" id="61383"/>
    <lineage>
        <taxon>Eukaryota</taxon>
        <taxon>Metazoa</taxon>
        <taxon>Chordata</taxon>
        <taxon>Craniata</taxon>
        <taxon>Vertebrata</taxon>
        <taxon>Euteleostomi</taxon>
        <taxon>Mammalia</taxon>
        <taxon>Eutheria</taxon>
        <taxon>Laurasiatheria</taxon>
        <taxon>Carnivora</taxon>
        <taxon>Feliformia</taxon>
        <taxon>Felidae</taxon>
        <taxon>Felinae</taxon>
        <taxon>Lynx</taxon>
    </lineage>
</organism>
<feature type="domain" description="RRM" evidence="17">
    <location>
        <begin position="233"/>
        <end position="310"/>
    </location>
</feature>
<keyword evidence="6" id="KW-0597">Phosphoprotein</keyword>
<reference evidence="18" key="1">
    <citation type="submission" date="2025-08" db="UniProtKB">
        <authorList>
            <consortium name="Ensembl"/>
        </authorList>
    </citation>
    <scope>IDENTIFICATION</scope>
</reference>
<evidence type="ECO:0000256" key="3">
    <source>
        <dbReference type="ARBA" id="ARBA00022481"/>
    </source>
</evidence>
<evidence type="ECO:0000256" key="16">
    <source>
        <dbReference type="SAM" id="MobiDB-lite"/>
    </source>
</evidence>
<protein>
    <recommendedName>
        <fullName evidence="14">Myelin expression factor 2</fullName>
    </recommendedName>
</protein>
<comment type="subunit">
    <text evidence="2">Monomer.</text>
</comment>
<keyword evidence="4" id="KW-0678">Repressor</keyword>
<dbReference type="FunFam" id="3.30.70.330:FF:000034">
    <property type="entry name" value="heterogeneous nuclear ribonucleoprotein M isoform X1"/>
    <property type="match status" value="1"/>
</dbReference>
<feature type="compositionally biased region" description="Basic and acidic residues" evidence="16">
    <location>
        <begin position="27"/>
        <end position="42"/>
    </location>
</feature>
<accession>A0A667GZU3</accession>
<evidence type="ECO:0000256" key="1">
    <source>
        <dbReference type="ARBA" id="ARBA00004123"/>
    </source>
</evidence>
<name>A0A667GZU3_LYNCA</name>
<keyword evidence="11" id="KW-0804">Transcription</keyword>